<reference evidence="2" key="2">
    <citation type="journal article" date="2015" name="Data Brief">
        <title>Shoot transcriptome of the giant reed, Arundo donax.</title>
        <authorList>
            <person name="Barrero R.A."/>
            <person name="Guerrero F.D."/>
            <person name="Moolhuijzen P."/>
            <person name="Goolsby J.A."/>
            <person name="Tidwell J."/>
            <person name="Bellgard S.E."/>
            <person name="Bellgard M.I."/>
        </authorList>
    </citation>
    <scope>NUCLEOTIDE SEQUENCE</scope>
    <source>
        <tissue evidence="2">Shoot tissue taken approximately 20 cm above the soil surface</tissue>
    </source>
</reference>
<keyword evidence="1" id="KW-0812">Transmembrane</keyword>
<dbReference type="EMBL" id="GBRH01229597">
    <property type="protein sequence ID" value="JAD68298.1"/>
    <property type="molecule type" value="Transcribed_RNA"/>
</dbReference>
<name>A0A0A9C1F7_ARUDO</name>
<dbReference type="AlphaFoldDB" id="A0A0A9C1F7"/>
<keyword evidence="1" id="KW-0472">Membrane</keyword>
<sequence length="29" mass="3071">MLFSQLVAVATAIVVTISRCIVAMCLFGL</sequence>
<accession>A0A0A9C1F7</accession>
<evidence type="ECO:0000313" key="2">
    <source>
        <dbReference type="EMBL" id="JAD68298.1"/>
    </source>
</evidence>
<reference evidence="2" key="1">
    <citation type="submission" date="2014-09" db="EMBL/GenBank/DDBJ databases">
        <authorList>
            <person name="Magalhaes I.L.F."/>
            <person name="Oliveira U."/>
            <person name="Santos F.R."/>
            <person name="Vidigal T.H.D.A."/>
            <person name="Brescovit A.D."/>
            <person name="Santos A.J."/>
        </authorList>
    </citation>
    <scope>NUCLEOTIDE SEQUENCE</scope>
    <source>
        <tissue evidence="2">Shoot tissue taken approximately 20 cm above the soil surface</tissue>
    </source>
</reference>
<proteinExistence type="predicted"/>
<protein>
    <submittedName>
        <fullName evidence="2">Uncharacterized protein</fullName>
    </submittedName>
</protein>
<keyword evidence="1" id="KW-1133">Transmembrane helix</keyword>
<feature type="transmembrane region" description="Helical" evidence="1">
    <location>
        <begin position="6"/>
        <end position="27"/>
    </location>
</feature>
<organism evidence="2">
    <name type="scientific">Arundo donax</name>
    <name type="common">Giant reed</name>
    <name type="synonym">Donax arundinaceus</name>
    <dbReference type="NCBI Taxonomy" id="35708"/>
    <lineage>
        <taxon>Eukaryota</taxon>
        <taxon>Viridiplantae</taxon>
        <taxon>Streptophyta</taxon>
        <taxon>Embryophyta</taxon>
        <taxon>Tracheophyta</taxon>
        <taxon>Spermatophyta</taxon>
        <taxon>Magnoliopsida</taxon>
        <taxon>Liliopsida</taxon>
        <taxon>Poales</taxon>
        <taxon>Poaceae</taxon>
        <taxon>PACMAD clade</taxon>
        <taxon>Arundinoideae</taxon>
        <taxon>Arundineae</taxon>
        <taxon>Arundo</taxon>
    </lineage>
</organism>
<evidence type="ECO:0000256" key="1">
    <source>
        <dbReference type="SAM" id="Phobius"/>
    </source>
</evidence>